<evidence type="ECO:0000313" key="10">
    <source>
        <dbReference type="RefSeq" id="XP_055885956.1"/>
    </source>
</evidence>
<accession>A0A9W3AF61</accession>
<proteinExistence type="inferred from homology"/>
<dbReference type="Pfam" id="PF00335">
    <property type="entry name" value="Tetraspanin"/>
    <property type="match status" value="1"/>
</dbReference>
<evidence type="ECO:0000256" key="1">
    <source>
        <dbReference type="ARBA" id="ARBA00004141"/>
    </source>
</evidence>
<evidence type="ECO:0000256" key="6">
    <source>
        <dbReference type="RuleBase" id="RU361218"/>
    </source>
</evidence>
<dbReference type="SUPFAM" id="SSF48652">
    <property type="entry name" value="Tetraspanin"/>
    <property type="match status" value="1"/>
</dbReference>
<keyword evidence="3 6" id="KW-0812">Transmembrane</keyword>
<dbReference type="InterPro" id="IPR018499">
    <property type="entry name" value="Tetraspanin/Peripherin"/>
</dbReference>
<dbReference type="InterPro" id="IPR000301">
    <property type="entry name" value="Tetraspanin_animals"/>
</dbReference>
<keyword evidence="7" id="KW-1185">Reference proteome</keyword>
<dbReference type="PANTHER" id="PTHR19282">
    <property type="entry name" value="TETRASPANIN"/>
    <property type="match status" value="1"/>
</dbReference>
<keyword evidence="5 6" id="KW-0472">Membrane</keyword>
<feature type="transmembrane region" description="Helical" evidence="6">
    <location>
        <begin position="254"/>
        <end position="283"/>
    </location>
</feature>
<dbReference type="InterPro" id="IPR008952">
    <property type="entry name" value="Tetraspanin_EC2_sf"/>
</dbReference>
<sequence>MGTEGCWFKFMKFVLVFFNFLVLAAGAIAIGLGAWALASEYGAKEMKAITGSELYEGGCIVLIVGGSIICILALCGCLGAFFENRVLLGIYFVIMLLILILFVVGAVLGFFFRDQIEATLEKQMRETITERFNVSYDKDDTNKLATDVWNKIQTELKCCGVSGNVSSPDAWFIYQSSKFFTQQQDSDRIYVPESCCNPNFKNATGLALCQKTNPDTSQPIQTTLGNLTKVTKLNPALYNNGCLSVIEDEIKNHILAIAGIAVAIIIVVFITVIFSVGMCVMIGKRKS</sequence>
<dbReference type="PIRSF" id="PIRSF002419">
    <property type="entry name" value="Tetraspanin"/>
    <property type="match status" value="1"/>
</dbReference>
<feature type="transmembrane region" description="Helical" evidence="6">
    <location>
        <begin position="59"/>
        <end position="82"/>
    </location>
</feature>
<dbReference type="RefSeq" id="XP_055885957.1">
    <property type="nucleotide sequence ID" value="XM_056029982.1"/>
</dbReference>
<evidence type="ECO:0000313" key="11">
    <source>
        <dbReference type="RefSeq" id="XP_055885957.1"/>
    </source>
</evidence>
<dbReference type="Gene3D" id="1.10.1450.10">
    <property type="entry name" value="Tetraspanin"/>
    <property type="match status" value="1"/>
</dbReference>
<keyword evidence="4 6" id="KW-1133">Transmembrane helix</keyword>
<evidence type="ECO:0000256" key="5">
    <source>
        <dbReference type="ARBA" id="ARBA00023136"/>
    </source>
</evidence>
<comment type="subcellular location">
    <subcellularLocation>
        <location evidence="1 6">Membrane</location>
        <topology evidence="1 6">Multi-pass membrane protein</topology>
    </subcellularLocation>
</comment>
<dbReference type="Proteomes" id="UP001165740">
    <property type="component" value="Chromosome 5"/>
</dbReference>
<reference evidence="8 9" key="1">
    <citation type="submission" date="2025-04" db="UniProtKB">
        <authorList>
            <consortium name="RefSeq"/>
        </authorList>
    </citation>
    <scope>IDENTIFICATION</scope>
</reference>
<dbReference type="GO" id="GO:0005886">
    <property type="term" value="C:plasma membrane"/>
    <property type="evidence" value="ECO:0007669"/>
    <property type="project" value="TreeGrafter"/>
</dbReference>
<evidence type="ECO:0000256" key="4">
    <source>
        <dbReference type="ARBA" id="ARBA00022989"/>
    </source>
</evidence>
<name>A0A9W3AF61_BIOGL</name>
<dbReference type="RefSeq" id="XP_055885954.1">
    <property type="nucleotide sequence ID" value="XM_056029979.1"/>
</dbReference>
<organism evidence="7 9">
    <name type="scientific">Biomphalaria glabrata</name>
    <name type="common">Bloodfluke planorb</name>
    <name type="synonym">Freshwater snail</name>
    <dbReference type="NCBI Taxonomy" id="6526"/>
    <lineage>
        <taxon>Eukaryota</taxon>
        <taxon>Metazoa</taxon>
        <taxon>Spiralia</taxon>
        <taxon>Lophotrochozoa</taxon>
        <taxon>Mollusca</taxon>
        <taxon>Gastropoda</taxon>
        <taxon>Heterobranchia</taxon>
        <taxon>Euthyneura</taxon>
        <taxon>Panpulmonata</taxon>
        <taxon>Hygrophila</taxon>
        <taxon>Lymnaeoidea</taxon>
        <taxon>Planorbidae</taxon>
        <taxon>Biomphalaria</taxon>
    </lineage>
</organism>
<dbReference type="GeneID" id="106059723"/>
<dbReference type="PRINTS" id="PR00259">
    <property type="entry name" value="TMFOUR"/>
</dbReference>
<dbReference type="RefSeq" id="XP_055885955.1">
    <property type="nucleotide sequence ID" value="XM_056029980.1"/>
</dbReference>
<dbReference type="PANTHER" id="PTHR19282:SF527">
    <property type="entry name" value="TETRASPANIN"/>
    <property type="match status" value="1"/>
</dbReference>
<gene>
    <name evidence="8 9 10 11" type="primary">LOC106059723</name>
</gene>
<comment type="similarity">
    <text evidence="2 6">Belongs to the tetraspanin (TM4SF) family.</text>
</comment>
<evidence type="ECO:0000256" key="2">
    <source>
        <dbReference type="ARBA" id="ARBA00006840"/>
    </source>
</evidence>
<dbReference type="OMA" id="IPKQPDY"/>
<feature type="transmembrane region" description="Helical" evidence="6">
    <location>
        <begin position="13"/>
        <end position="38"/>
    </location>
</feature>
<dbReference type="RefSeq" id="XP_055885956.1">
    <property type="nucleotide sequence ID" value="XM_056029981.1"/>
</dbReference>
<evidence type="ECO:0000313" key="7">
    <source>
        <dbReference type="Proteomes" id="UP001165740"/>
    </source>
</evidence>
<evidence type="ECO:0000313" key="9">
    <source>
        <dbReference type="RefSeq" id="XP_055885955.1"/>
    </source>
</evidence>
<feature type="transmembrane region" description="Helical" evidence="6">
    <location>
        <begin position="88"/>
        <end position="112"/>
    </location>
</feature>
<dbReference type="OrthoDB" id="438211at2759"/>
<evidence type="ECO:0000313" key="8">
    <source>
        <dbReference type="RefSeq" id="XP_055885954.1"/>
    </source>
</evidence>
<protein>
    <recommendedName>
        <fullName evidence="6">Tetraspanin</fullName>
    </recommendedName>
</protein>
<evidence type="ECO:0000256" key="3">
    <source>
        <dbReference type="ARBA" id="ARBA00022692"/>
    </source>
</evidence>
<dbReference type="AlphaFoldDB" id="A0A9W3AF61"/>